<dbReference type="InterPro" id="IPR001424">
    <property type="entry name" value="SOD_Cu_Zn_dom"/>
</dbReference>
<comment type="caution">
    <text evidence="3">The sequence shown here is derived from an EMBL/GenBank/DDBJ whole genome shotgun (WGS) entry which is preliminary data.</text>
</comment>
<gene>
    <name evidence="3" type="ORF">SO694_00082055</name>
</gene>
<dbReference type="PANTHER" id="PTHR10003">
    <property type="entry name" value="SUPEROXIDE DISMUTASE CU-ZN -RELATED"/>
    <property type="match status" value="1"/>
</dbReference>
<organism evidence="3 4">
    <name type="scientific">Aureococcus anophagefferens</name>
    <name type="common">Harmful bloom alga</name>
    <dbReference type="NCBI Taxonomy" id="44056"/>
    <lineage>
        <taxon>Eukaryota</taxon>
        <taxon>Sar</taxon>
        <taxon>Stramenopiles</taxon>
        <taxon>Ochrophyta</taxon>
        <taxon>Pelagophyceae</taxon>
        <taxon>Pelagomonadales</taxon>
        <taxon>Pelagomonadaceae</taxon>
        <taxon>Aureococcus</taxon>
    </lineage>
</organism>
<feature type="signal peptide" evidence="1">
    <location>
        <begin position="1"/>
        <end position="28"/>
    </location>
</feature>
<dbReference type="PRINTS" id="PR00068">
    <property type="entry name" value="CUZNDISMTASE"/>
</dbReference>
<dbReference type="Proteomes" id="UP001363151">
    <property type="component" value="Unassembled WGS sequence"/>
</dbReference>
<dbReference type="SUPFAM" id="SSF49329">
    <property type="entry name" value="Cu,Zn superoxide dismutase-like"/>
    <property type="match status" value="1"/>
</dbReference>
<dbReference type="InterPro" id="IPR036423">
    <property type="entry name" value="SOD-like_Cu/Zn_dom_sf"/>
</dbReference>
<name>A0ABR1FJ55_AURAN</name>
<keyword evidence="1" id="KW-0732">Signal</keyword>
<sequence length="259" mass="27482">MDWRFLRTAWWAAAIRVIGILRGRAASGHDPASLRTSRCKSPDATKSELNVQYNIDLTCADHCSRPPASALPRRLAKCSRRAAARRDASGTLGNFFANPYLVKATCVVGPAAPKGKGKGKGKDRPCAGTVTFEQDGGAACVIEWDLTGLSPGLHALAIHEHTVFDAGLAGAGARYNPHKAKLGGPYTVEKRVGDLGNVRAKRDGTSVGRTTNAQVCLWGDFNVAGRSVVVYADADDLDAPREATARVAGGEIVMCDRRA</sequence>
<dbReference type="Gene3D" id="2.60.40.200">
    <property type="entry name" value="Superoxide dismutase, copper/zinc binding domain"/>
    <property type="match status" value="1"/>
</dbReference>
<keyword evidence="4" id="KW-1185">Reference proteome</keyword>
<dbReference type="InterPro" id="IPR024134">
    <property type="entry name" value="SOD_Cu/Zn_/chaperone"/>
</dbReference>
<reference evidence="3 4" key="1">
    <citation type="submission" date="2024-03" db="EMBL/GenBank/DDBJ databases">
        <title>Aureococcus anophagefferens CCMP1851 and Kratosvirus quantuckense: Draft genome of a second virus-susceptible host strain in the model system.</title>
        <authorList>
            <person name="Chase E."/>
            <person name="Truchon A.R."/>
            <person name="Schepens W."/>
            <person name="Wilhelm S.W."/>
        </authorList>
    </citation>
    <scope>NUCLEOTIDE SEQUENCE [LARGE SCALE GENOMIC DNA]</scope>
    <source>
        <strain evidence="3 4">CCMP1851</strain>
    </source>
</reference>
<evidence type="ECO:0000256" key="1">
    <source>
        <dbReference type="SAM" id="SignalP"/>
    </source>
</evidence>
<evidence type="ECO:0000313" key="4">
    <source>
        <dbReference type="Proteomes" id="UP001363151"/>
    </source>
</evidence>
<feature type="chain" id="PRO_5046539160" evidence="1">
    <location>
        <begin position="29"/>
        <end position="259"/>
    </location>
</feature>
<dbReference type="Pfam" id="PF00080">
    <property type="entry name" value="Sod_Cu"/>
    <property type="match status" value="1"/>
</dbReference>
<feature type="domain" description="Superoxide dismutase copper/zinc binding" evidence="2">
    <location>
        <begin position="127"/>
        <end position="252"/>
    </location>
</feature>
<accession>A0ABR1FJ55</accession>
<evidence type="ECO:0000259" key="2">
    <source>
        <dbReference type="Pfam" id="PF00080"/>
    </source>
</evidence>
<evidence type="ECO:0000313" key="3">
    <source>
        <dbReference type="EMBL" id="KAK7231821.1"/>
    </source>
</evidence>
<protein>
    <submittedName>
        <fullName evidence="3">Superoxide dismutase</fullName>
    </submittedName>
</protein>
<proteinExistence type="predicted"/>
<dbReference type="EMBL" id="JBBJCI010000373">
    <property type="protein sequence ID" value="KAK7231821.1"/>
    <property type="molecule type" value="Genomic_DNA"/>
</dbReference>